<organism evidence="1 2">
    <name type="scientific">Arctium lappa</name>
    <name type="common">Greater burdock</name>
    <name type="synonym">Lappa major</name>
    <dbReference type="NCBI Taxonomy" id="4217"/>
    <lineage>
        <taxon>Eukaryota</taxon>
        <taxon>Viridiplantae</taxon>
        <taxon>Streptophyta</taxon>
        <taxon>Embryophyta</taxon>
        <taxon>Tracheophyta</taxon>
        <taxon>Spermatophyta</taxon>
        <taxon>Magnoliopsida</taxon>
        <taxon>eudicotyledons</taxon>
        <taxon>Gunneridae</taxon>
        <taxon>Pentapetalae</taxon>
        <taxon>asterids</taxon>
        <taxon>campanulids</taxon>
        <taxon>Asterales</taxon>
        <taxon>Asteraceae</taxon>
        <taxon>Carduoideae</taxon>
        <taxon>Cardueae</taxon>
        <taxon>Arctiinae</taxon>
        <taxon>Arctium</taxon>
    </lineage>
</organism>
<dbReference type="Proteomes" id="UP001055879">
    <property type="component" value="Linkage Group LG12"/>
</dbReference>
<keyword evidence="2" id="KW-1185">Reference proteome</keyword>
<protein>
    <submittedName>
        <fullName evidence="1">Uncharacterized protein</fullName>
    </submittedName>
</protein>
<reference evidence="2" key="1">
    <citation type="journal article" date="2022" name="Mol. Ecol. Resour.">
        <title>The genomes of chicory, endive, great burdock and yacon provide insights into Asteraceae palaeo-polyploidization history and plant inulin production.</title>
        <authorList>
            <person name="Fan W."/>
            <person name="Wang S."/>
            <person name="Wang H."/>
            <person name="Wang A."/>
            <person name="Jiang F."/>
            <person name="Liu H."/>
            <person name="Zhao H."/>
            <person name="Xu D."/>
            <person name="Zhang Y."/>
        </authorList>
    </citation>
    <scope>NUCLEOTIDE SEQUENCE [LARGE SCALE GENOMIC DNA]</scope>
    <source>
        <strain evidence="2">cv. Niubang</strain>
    </source>
</reference>
<sequence length="102" mass="11751">MASKEALKLIEPPYVDSIEWSKWSIFFLDDRVVPLDHPDSSYKLTYDGFLSKVGEIIGRFEKKGFSLKGLKFLTVEQAFAEKHYADLSSKPFFNGLERRSVI</sequence>
<proteinExistence type="predicted"/>
<accession>A0ACB8YF44</accession>
<evidence type="ECO:0000313" key="1">
    <source>
        <dbReference type="EMBL" id="KAI3684110.1"/>
    </source>
</evidence>
<gene>
    <name evidence="1" type="ORF">L6452_33329</name>
</gene>
<comment type="caution">
    <text evidence="1">The sequence shown here is derived from an EMBL/GenBank/DDBJ whole genome shotgun (WGS) entry which is preliminary data.</text>
</comment>
<evidence type="ECO:0000313" key="2">
    <source>
        <dbReference type="Proteomes" id="UP001055879"/>
    </source>
</evidence>
<dbReference type="EMBL" id="CM042058">
    <property type="protein sequence ID" value="KAI3684110.1"/>
    <property type="molecule type" value="Genomic_DNA"/>
</dbReference>
<reference evidence="1 2" key="2">
    <citation type="journal article" date="2022" name="Mol. Ecol. Resour.">
        <title>The genomes of chicory, endive, great burdock and yacon provide insights into Asteraceae paleo-polyploidization history and plant inulin production.</title>
        <authorList>
            <person name="Fan W."/>
            <person name="Wang S."/>
            <person name="Wang H."/>
            <person name="Wang A."/>
            <person name="Jiang F."/>
            <person name="Liu H."/>
            <person name="Zhao H."/>
            <person name="Xu D."/>
            <person name="Zhang Y."/>
        </authorList>
    </citation>
    <scope>NUCLEOTIDE SEQUENCE [LARGE SCALE GENOMIC DNA]</scope>
    <source>
        <strain evidence="2">cv. Niubang</strain>
    </source>
</reference>
<name>A0ACB8YF44_ARCLA</name>